<dbReference type="Proteomes" id="UP000472276">
    <property type="component" value="Unassembled WGS sequence"/>
</dbReference>
<evidence type="ECO:0000256" key="5">
    <source>
        <dbReference type="ARBA" id="ARBA00022801"/>
    </source>
</evidence>
<evidence type="ECO:0000256" key="6">
    <source>
        <dbReference type="ARBA" id="ARBA00022832"/>
    </source>
</evidence>
<evidence type="ECO:0000256" key="8">
    <source>
        <dbReference type="ARBA" id="ARBA00031195"/>
    </source>
</evidence>
<evidence type="ECO:0000256" key="7">
    <source>
        <dbReference type="ARBA" id="ARBA00023098"/>
    </source>
</evidence>
<protein>
    <recommendedName>
        <fullName evidence="3">palmitoyl-protein hydrolase</fullName>
        <ecNumber evidence="3">3.1.2.22</ecNumber>
    </recommendedName>
    <alternativeName>
        <fullName evidence="8">Palmitoyl-protein hydrolase</fullName>
    </alternativeName>
</protein>
<accession>A0AAZ1WZL9</accession>
<sequence length="216" mass="23736">MFILCILSQSFSNHSSRFELIMCYCNVAPGCCFPVMFSLPLLRCRPPIPVTLNMKSMMPAWFDLMGLSPDSPEDESGIKKAAENIKAIIEHEARNGIPPNRIILGGFSQGGALSLYTALTCQHQLAGVVALSCWLPLHRSFPSVSSGNKNLPILQCHGEMDAMIPVQFGAMTAEKLKSIVNPQMITFKTFPGLPHSSCPQEMAAVKEFIEKLLPRI</sequence>
<gene>
    <name evidence="12" type="primary">LYPLA2</name>
</gene>
<reference evidence="12" key="3">
    <citation type="submission" date="2025-09" db="UniProtKB">
        <authorList>
            <consortium name="Ensembl"/>
        </authorList>
    </citation>
    <scope>IDENTIFICATION</scope>
</reference>
<evidence type="ECO:0000259" key="11">
    <source>
        <dbReference type="Pfam" id="PF02230"/>
    </source>
</evidence>
<dbReference type="InterPro" id="IPR029058">
    <property type="entry name" value="AB_hydrolase_fold"/>
</dbReference>
<comment type="similarity">
    <text evidence="2">Belongs to the AB hydrolase superfamily. AB hydrolase 2 family.</text>
</comment>
<evidence type="ECO:0000256" key="9">
    <source>
        <dbReference type="ARBA" id="ARBA00047337"/>
    </source>
</evidence>
<comment type="subcellular location">
    <subcellularLocation>
        <location evidence="1">Cytoplasm</location>
    </subcellularLocation>
</comment>
<dbReference type="Pfam" id="PF02230">
    <property type="entry name" value="Abhydrolase_2"/>
    <property type="match status" value="1"/>
</dbReference>
<dbReference type="InterPro" id="IPR003140">
    <property type="entry name" value="PLipase/COase/thioEstase"/>
</dbReference>
<dbReference type="GO" id="GO:0008474">
    <property type="term" value="F:palmitoyl-(protein) hydrolase activity"/>
    <property type="evidence" value="ECO:0007669"/>
    <property type="project" value="UniProtKB-EC"/>
</dbReference>
<keyword evidence="6" id="KW-0276">Fatty acid metabolism</keyword>
<dbReference type="Gene3D" id="3.40.50.1820">
    <property type="entry name" value="alpha/beta hydrolase"/>
    <property type="match status" value="1"/>
</dbReference>
<keyword evidence="13" id="KW-1185">Reference proteome</keyword>
<keyword evidence="7" id="KW-0443">Lipid metabolism</keyword>
<name>A0AAZ1WZL9_OREAU</name>
<comment type="catalytic activity">
    <reaction evidence="9">
        <text>S-hexadecanoyl-L-cysteinyl-[protein] + H2O = L-cysteinyl-[protein] + hexadecanoate + H(+)</text>
        <dbReference type="Rhea" id="RHEA:19233"/>
        <dbReference type="Rhea" id="RHEA-COMP:10131"/>
        <dbReference type="Rhea" id="RHEA-COMP:11032"/>
        <dbReference type="ChEBI" id="CHEBI:7896"/>
        <dbReference type="ChEBI" id="CHEBI:15377"/>
        <dbReference type="ChEBI" id="CHEBI:15378"/>
        <dbReference type="ChEBI" id="CHEBI:29950"/>
        <dbReference type="ChEBI" id="CHEBI:74151"/>
        <dbReference type="EC" id="3.1.2.22"/>
    </reaction>
</comment>
<proteinExistence type="inferred from homology"/>
<dbReference type="InterPro" id="IPR050565">
    <property type="entry name" value="LYPA1-2/EST-like"/>
</dbReference>
<evidence type="ECO:0000313" key="13">
    <source>
        <dbReference type="Proteomes" id="UP000472276"/>
    </source>
</evidence>
<evidence type="ECO:0000256" key="4">
    <source>
        <dbReference type="ARBA" id="ARBA00022490"/>
    </source>
</evidence>
<keyword evidence="4" id="KW-0963">Cytoplasm</keyword>
<evidence type="ECO:0000256" key="2">
    <source>
        <dbReference type="ARBA" id="ARBA00006499"/>
    </source>
</evidence>
<reference evidence="13" key="1">
    <citation type="submission" date="2020-03" db="EMBL/GenBank/DDBJ databases">
        <title>Evolution of repeat sequences and sex chromosomes of tilapia species revealed by chromosome-level genomes.</title>
        <authorList>
            <person name="Xu L."/>
            <person name="Tao W."/>
            <person name="Wang D."/>
            <person name="Zhou Q."/>
        </authorList>
    </citation>
    <scope>NUCLEOTIDE SEQUENCE [LARGE SCALE GENOMIC DNA]</scope>
    <source>
        <strain evidence="13">Israel</strain>
    </source>
</reference>
<dbReference type="GO" id="GO:0052689">
    <property type="term" value="F:carboxylic ester hydrolase activity"/>
    <property type="evidence" value="ECO:0007669"/>
    <property type="project" value="TreeGrafter"/>
</dbReference>
<reference evidence="12" key="2">
    <citation type="submission" date="2025-08" db="UniProtKB">
        <authorList>
            <consortium name="Ensembl"/>
        </authorList>
    </citation>
    <scope>IDENTIFICATION</scope>
</reference>
<dbReference type="GO" id="GO:0005737">
    <property type="term" value="C:cytoplasm"/>
    <property type="evidence" value="ECO:0007669"/>
    <property type="project" value="UniProtKB-SubCell"/>
</dbReference>
<evidence type="ECO:0000256" key="3">
    <source>
        <dbReference type="ARBA" id="ARBA00012423"/>
    </source>
</evidence>
<dbReference type="PANTHER" id="PTHR10655:SF13">
    <property type="entry name" value="ACYL-PROTEIN THIOESTERASE 2"/>
    <property type="match status" value="1"/>
</dbReference>
<dbReference type="EC" id="3.1.2.22" evidence="3"/>
<comment type="catalytic activity">
    <reaction evidence="10">
        <text>1-hexadecanoyl-sn-glycero-3-phosphocholine + H2O = sn-glycerol 3-phosphocholine + hexadecanoate + H(+)</text>
        <dbReference type="Rhea" id="RHEA:40435"/>
        <dbReference type="ChEBI" id="CHEBI:7896"/>
        <dbReference type="ChEBI" id="CHEBI:15377"/>
        <dbReference type="ChEBI" id="CHEBI:15378"/>
        <dbReference type="ChEBI" id="CHEBI:16870"/>
        <dbReference type="ChEBI" id="CHEBI:72998"/>
    </reaction>
    <physiologicalReaction direction="left-to-right" evidence="10">
        <dbReference type="Rhea" id="RHEA:40436"/>
    </physiologicalReaction>
</comment>
<evidence type="ECO:0000256" key="1">
    <source>
        <dbReference type="ARBA" id="ARBA00004496"/>
    </source>
</evidence>
<dbReference type="PANTHER" id="PTHR10655">
    <property type="entry name" value="LYSOPHOSPHOLIPASE-RELATED"/>
    <property type="match status" value="1"/>
</dbReference>
<dbReference type="FunFam" id="3.40.50.1820:FF:000010">
    <property type="entry name" value="Acyl-protein thioesterase 2"/>
    <property type="match status" value="1"/>
</dbReference>
<organism evidence="12 13">
    <name type="scientific">Oreochromis aureus</name>
    <name type="common">Israeli tilapia</name>
    <name type="synonym">Chromis aureus</name>
    <dbReference type="NCBI Taxonomy" id="47969"/>
    <lineage>
        <taxon>Eukaryota</taxon>
        <taxon>Metazoa</taxon>
        <taxon>Chordata</taxon>
        <taxon>Craniata</taxon>
        <taxon>Vertebrata</taxon>
        <taxon>Euteleostomi</taxon>
        <taxon>Actinopterygii</taxon>
        <taxon>Neopterygii</taxon>
        <taxon>Teleostei</taxon>
        <taxon>Neoteleostei</taxon>
        <taxon>Acanthomorphata</taxon>
        <taxon>Ovalentaria</taxon>
        <taxon>Cichlomorphae</taxon>
        <taxon>Cichliformes</taxon>
        <taxon>Cichlidae</taxon>
        <taxon>African cichlids</taxon>
        <taxon>Pseudocrenilabrinae</taxon>
        <taxon>Oreochromini</taxon>
        <taxon>Oreochromis</taxon>
    </lineage>
</organism>
<keyword evidence="5" id="KW-0378">Hydrolase</keyword>
<dbReference type="GO" id="GO:0006631">
    <property type="term" value="P:fatty acid metabolic process"/>
    <property type="evidence" value="ECO:0007669"/>
    <property type="project" value="UniProtKB-KW"/>
</dbReference>
<evidence type="ECO:0000256" key="10">
    <source>
        <dbReference type="ARBA" id="ARBA00048656"/>
    </source>
</evidence>
<dbReference type="Ensembl" id="ENSOABT00000062770.1">
    <property type="protein sequence ID" value="ENSOABP00000061116.1"/>
    <property type="gene ID" value="ENSOABG00000023365.2"/>
</dbReference>
<evidence type="ECO:0000313" key="12">
    <source>
        <dbReference type="Ensembl" id="ENSOABP00000061116.1"/>
    </source>
</evidence>
<feature type="domain" description="Phospholipase/carboxylesterase/thioesterase" evidence="11">
    <location>
        <begin position="47"/>
        <end position="212"/>
    </location>
</feature>
<dbReference type="AlphaFoldDB" id="A0AAZ1WZL9"/>
<dbReference type="SUPFAM" id="SSF53474">
    <property type="entry name" value="alpha/beta-Hydrolases"/>
    <property type="match status" value="1"/>
</dbReference>